<evidence type="ECO:0000313" key="3">
    <source>
        <dbReference type="Proteomes" id="UP000077266"/>
    </source>
</evidence>
<reference evidence="2 3" key="1">
    <citation type="journal article" date="2016" name="Mol. Biol. Evol.">
        <title>Comparative Genomics of Early-Diverging Mushroom-Forming Fungi Provides Insights into the Origins of Lignocellulose Decay Capabilities.</title>
        <authorList>
            <person name="Nagy L.G."/>
            <person name="Riley R."/>
            <person name="Tritt A."/>
            <person name="Adam C."/>
            <person name="Daum C."/>
            <person name="Floudas D."/>
            <person name="Sun H."/>
            <person name="Yadav J.S."/>
            <person name="Pangilinan J."/>
            <person name="Larsson K.H."/>
            <person name="Matsuura K."/>
            <person name="Barry K."/>
            <person name="Labutti K."/>
            <person name="Kuo R."/>
            <person name="Ohm R.A."/>
            <person name="Bhattacharya S.S."/>
            <person name="Shirouzu T."/>
            <person name="Yoshinaga Y."/>
            <person name="Martin F.M."/>
            <person name="Grigoriev I.V."/>
            <person name="Hibbett D.S."/>
        </authorList>
    </citation>
    <scope>NUCLEOTIDE SEQUENCE [LARGE SCALE GENOMIC DNA]</scope>
    <source>
        <strain evidence="2 3">HHB12029</strain>
    </source>
</reference>
<keyword evidence="3" id="KW-1185">Reference proteome</keyword>
<protein>
    <submittedName>
        <fullName evidence="2">Uncharacterized protein</fullName>
    </submittedName>
</protein>
<sequence>MFVQASAVIYAQIYRKDDAPRYRRGNKVLITICCFNLCILYPGTKLYYRWRNAQRDKIWSKMTSEEKAHYLATTTDFGNRRLDFRFAH</sequence>
<keyword evidence="1" id="KW-0812">Transmembrane</keyword>
<keyword evidence="1" id="KW-0472">Membrane</keyword>
<dbReference type="AlphaFoldDB" id="A0A165EYC6"/>
<proteinExistence type="predicted"/>
<feature type="transmembrane region" description="Helical" evidence="1">
    <location>
        <begin position="28"/>
        <end position="48"/>
    </location>
</feature>
<dbReference type="STRING" id="1314781.A0A165EYC6"/>
<dbReference type="EMBL" id="KV426110">
    <property type="protein sequence ID" value="KZV87968.1"/>
    <property type="molecule type" value="Genomic_DNA"/>
</dbReference>
<evidence type="ECO:0000313" key="2">
    <source>
        <dbReference type="EMBL" id="KZV87968.1"/>
    </source>
</evidence>
<dbReference type="OrthoDB" id="3260124at2759"/>
<organism evidence="2 3">
    <name type="scientific">Exidia glandulosa HHB12029</name>
    <dbReference type="NCBI Taxonomy" id="1314781"/>
    <lineage>
        <taxon>Eukaryota</taxon>
        <taxon>Fungi</taxon>
        <taxon>Dikarya</taxon>
        <taxon>Basidiomycota</taxon>
        <taxon>Agaricomycotina</taxon>
        <taxon>Agaricomycetes</taxon>
        <taxon>Auriculariales</taxon>
        <taxon>Exidiaceae</taxon>
        <taxon>Exidia</taxon>
    </lineage>
</organism>
<gene>
    <name evidence="2" type="ORF">EXIGLDRAFT_187455</name>
</gene>
<evidence type="ECO:0000256" key="1">
    <source>
        <dbReference type="SAM" id="Phobius"/>
    </source>
</evidence>
<dbReference type="InParanoid" id="A0A165EYC6"/>
<dbReference type="Proteomes" id="UP000077266">
    <property type="component" value="Unassembled WGS sequence"/>
</dbReference>
<keyword evidence="1" id="KW-1133">Transmembrane helix</keyword>
<accession>A0A165EYC6</accession>
<name>A0A165EYC6_EXIGL</name>